<dbReference type="Proteomes" id="UP000326877">
    <property type="component" value="Unassembled WGS sequence"/>
</dbReference>
<name>A0A5N7C3P6_PETAA</name>
<dbReference type="EMBL" id="ML735274">
    <property type="protein sequence ID" value="KAE8388725.1"/>
    <property type="molecule type" value="Genomic_DNA"/>
</dbReference>
<dbReference type="AlphaFoldDB" id="A0A5N7C3P6"/>
<protein>
    <submittedName>
        <fullName evidence="1">Uncharacterized protein</fullName>
    </submittedName>
</protein>
<dbReference type="OrthoDB" id="4062651at2759"/>
<reference evidence="1" key="1">
    <citation type="submission" date="2019-04" db="EMBL/GenBank/DDBJ databases">
        <title>Friends and foes A comparative genomics studyof 23 Aspergillus species from section Flavi.</title>
        <authorList>
            <consortium name="DOE Joint Genome Institute"/>
            <person name="Kjaerbolling I."/>
            <person name="Vesth T."/>
            <person name="Frisvad J.C."/>
            <person name="Nybo J.L."/>
            <person name="Theobald S."/>
            <person name="Kildgaard S."/>
            <person name="Isbrandt T."/>
            <person name="Kuo A."/>
            <person name="Sato A."/>
            <person name="Lyhne E.K."/>
            <person name="Kogle M.E."/>
            <person name="Wiebenga A."/>
            <person name="Kun R.S."/>
            <person name="Lubbers R.J."/>
            <person name="Makela M.R."/>
            <person name="Barry K."/>
            <person name="Chovatia M."/>
            <person name="Clum A."/>
            <person name="Daum C."/>
            <person name="Haridas S."/>
            <person name="He G."/>
            <person name="LaButti K."/>
            <person name="Lipzen A."/>
            <person name="Mondo S."/>
            <person name="Riley R."/>
            <person name="Salamov A."/>
            <person name="Simmons B.A."/>
            <person name="Magnuson J.K."/>
            <person name="Henrissat B."/>
            <person name="Mortensen U.H."/>
            <person name="Larsen T.O."/>
            <person name="Devries R.P."/>
            <person name="Grigoriev I.V."/>
            <person name="Machida M."/>
            <person name="Baker S.E."/>
            <person name="Andersen M.R."/>
        </authorList>
    </citation>
    <scope>NUCLEOTIDE SEQUENCE [LARGE SCALE GENOMIC DNA]</scope>
    <source>
        <strain evidence="1">IBT 14317</strain>
    </source>
</reference>
<accession>A0A5N7C3P6</accession>
<gene>
    <name evidence="1" type="ORF">BDV23DRAFT_107757</name>
</gene>
<evidence type="ECO:0000313" key="1">
    <source>
        <dbReference type="EMBL" id="KAE8388725.1"/>
    </source>
</evidence>
<sequence>MTSTPNSICGDGWFGPVVATGHCRGGFDFTVSFEASVLNFVPAACGWSMVQMNTCVHEMQPAAWNLFDIPDSPPIYDTRESDSSGP</sequence>
<organism evidence="1">
    <name type="scientific">Petromyces alliaceus</name>
    <name type="common">Aspergillus alliaceus</name>
    <dbReference type="NCBI Taxonomy" id="209559"/>
    <lineage>
        <taxon>Eukaryota</taxon>
        <taxon>Fungi</taxon>
        <taxon>Dikarya</taxon>
        <taxon>Ascomycota</taxon>
        <taxon>Pezizomycotina</taxon>
        <taxon>Eurotiomycetes</taxon>
        <taxon>Eurotiomycetidae</taxon>
        <taxon>Eurotiales</taxon>
        <taxon>Aspergillaceae</taxon>
        <taxon>Aspergillus</taxon>
        <taxon>Aspergillus subgen. Circumdati</taxon>
    </lineage>
</organism>
<proteinExistence type="predicted"/>